<keyword evidence="2" id="KW-0812">Transmembrane</keyword>
<dbReference type="GO" id="GO:0009986">
    <property type="term" value="C:cell surface"/>
    <property type="evidence" value="ECO:0007669"/>
    <property type="project" value="InterPro"/>
</dbReference>
<dbReference type="InterPro" id="IPR038479">
    <property type="entry name" value="Transthyretin-like_sf"/>
</dbReference>
<reference evidence="3" key="1">
    <citation type="journal article" date="2014" name="Nat. Genet.">
        <title>Genome and transcriptome of the porcine whipworm Trichuris suis.</title>
        <authorList>
            <person name="Jex A.R."/>
            <person name="Nejsum P."/>
            <person name="Schwarz E.M."/>
            <person name="Hu L."/>
            <person name="Young N.D."/>
            <person name="Hall R.S."/>
            <person name="Korhonen P.K."/>
            <person name="Liao S."/>
            <person name="Thamsborg S."/>
            <person name="Xia J."/>
            <person name="Xu P."/>
            <person name="Wang S."/>
            <person name="Scheerlinck J.P."/>
            <person name="Hofmann A."/>
            <person name="Sternberg P.W."/>
            <person name="Wang J."/>
            <person name="Gasser R.B."/>
        </authorList>
    </citation>
    <scope>NUCLEOTIDE SEQUENCE [LARGE SCALE GENOMIC DNA]</scope>
    <source>
        <strain evidence="3">DCEP-RM93F</strain>
    </source>
</reference>
<dbReference type="PANTHER" id="PTHR21700:SF44">
    <property type="entry name" value="TRANSTHYRETIN-LIKE FAMILY PROTEIN"/>
    <property type="match status" value="1"/>
</dbReference>
<dbReference type="Gene3D" id="2.60.40.3330">
    <property type="match status" value="1"/>
</dbReference>
<comment type="similarity">
    <text evidence="1">Belongs to the nematode transthyretin-like family.</text>
</comment>
<evidence type="ECO:0008006" key="4">
    <source>
        <dbReference type="Google" id="ProtNLM"/>
    </source>
</evidence>
<organism evidence="3">
    <name type="scientific">Trichuris suis</name>
    <name type="common">pig whipworm</name>
    <dbReference type="NCBI Taxonomy" id="68888"/>
    <lineage>
        <taxon>Eukaryota</taxon>
        <taxon>Metazoa</taxon>
        <taxon>Ecdysozoa</taxon>
        <taxon>Nematoda</taxon>
        <taxon>Enoplea</taxon>
        <taxon>Dorylaimia</taxon>
        <taxon>Trichinellida</taxon>
        <taxon>Trichuridae</taxon>
        <taxon>Trichuris</taxon>
    </lineage>
</organism>
<accession>A0A085NFJ6</accession>
<evidence type="ECO:0000256" key="2">
    <source>
        <dbReference type="SAM" id="Phobius"/>
    </source>
</evidence>
<dbReference type="Pfam" id="PF01060">
    <property type="entry name" value="TTR-52"/>
    <property type="match status" value="1"/>
</dbReference>
<sequence>MDTAESLFLNSAYLRPAPLLFTAMKFSYRLLWYIACTTFLLSTVFGKKQRVQVKGRLFCGDKPASKVTVKLIERDLIKDDTLAKQETREDGSFHLDGTDDEIGTIEPELKIYHRCNSKHICKRRWIIKIPDKYIYSPSANEKVFDVGTINLEIHLKEDKKCLPV</sequence>
<keyword evidence="2" id="KW-0472">Membrane</keyword>
<gene>
    <name evidence="3" type="ORF">M514_03125</name>
</gene>
<evidence type="ECO:0000256" key="1">
    <source>
        <dbReference type="ARBA" id="ARBA00010112"/>
    </source>
</evidence>
<dbReference type="EMBL" id="KL367506">
    <property type="protein sequence ID" value="KFD68242.1"/>
    <property type="molecule type" value="Genomic_DNA"/>
</dbReference>
<evidence type="ECO:0000313" key="3">
    <source>
        <dbReference type="EMBL" id="KFD68242.1"/>
    </source>
</evidence>
<dbReference type="PANTHER" id="PTHR21700">
    <property type="entry name" value="TRANSTHYRETIN-LIKE FAMILY PROTEIN-RELATED"/>
    <property type="match status" value="1"/>
</dbReference>
<keyword evidence="2" id="KW-1133">Transmembrane helix</keyword>
<name>A0A085NFJ6_9BILA</name>
<proteinExistence type="inferred from homology"/>
<protein>
    <recommendedName>
        <fullName evidence="4">Transthyretin-like family protein</fullName>
    </recommendedName>
</protein>
<dbReference type="InterPro" id="IPR001534">
    <property type="entry name" value="Transthyretin-like"/>
</dbReference>
<dbReference type="AlphaFoldDB" id="A0A085NFJ6"/>
<dbReference type="Proteomes" id="UP000030758">
    <property type="component" value="Unassembled WGS sequence"/>
</dbReference>
<feature type="transmembrane region" description="Helical" evidence="2">
    <location>
        <begin position="26"/>
        <end position="46"/>
    </location>
</feature>